<organism evidence="1 2">
    <name type="scientific">Papaver nudicaule</name>
    <name type="common">Iceland poppy</name>
    <dbReference type="NCBI Taxonomy" id="74823"/>
    <lineage>
        <taxon>Eukaryota</taxon>
        <taxon>Viridiplantae</taxon>
        <taxon>Streptophyta</taxon>
        <taxon>Embryophyta</taxon>
        <taxon>Tracheophyta</taxon>
        <taxon>Spermatophyta</taxon>
        <taxon>Magnoliopsida</taxon>
        <taxon>Ranunculales</taxon>
        <taxon>Papaveraceae</taxon>
        <taxon>Papaveroideae</taxon>
        <taxon>Papaver</taxon>
    </lineage>
</organism>
<dbReference type="Proteomes" id="UP001177140">
    <property type="component" value="Unassembled WGS sequence"/>
</dbReference>
<reference evidence="1" key="1">
    <citation type="submission" date="2022-03" db="EMBL/GenBank/DDBJ databases">
        <title>A functionally conserved STORR gene fusion in Papaver species that diverged 16.8 million years ago.</title>
        <authorList>
            <person name="Catania T."/>
        </authorList>
    </citation>
    <scope>NUCLEOTIDE SEQUENCE</scope>
    <source>
        <strain evidence="1">S-191538</strain>
    </source>
</reference>
<dbReference type="AlphaFoldDB" id="A0AA42B1X5"/>
<dbReference type="EMBL" id="JAJJMA010304377">
    <property type="protein sequence ID" value="MCL7048418.1"/>
    <property type="molecule type" value="Genomic_DNA"/>
</dbReference>
<comment type="caution">
    <text evidence="1">The sequence shown here is derived from an EMBL/GenBank/DDBJ whole genome shotgun (WGS) entry which is preliminary data.</text>
</comment>
<accession>A0AA42B1X5</accession>
<sequence>MHQNKSGKLLQYAGWEANDLHNVKFGSVVLDRPRASSATYFLTLGFANNKQVANTTTSTPSQPPIIDRSGYNKPPQELDSGLAHLPPILPLQRRFVLAKADFGGFEREDGFHRYINHSFLRLEPDGNLKVHTFLTHHPRPKELWDKSYAFFEDTVKQCAFGSKCGTSGYCDEMLCSACPRNGSVGCMINT</sequence>
<keyword evidence="2" id="KW-1185">Reference proteome</keyword>
<evidence type="ECO:0000313" key="1">
    <source>
        <dbReference type="EMBL" id="MCL7048418.1"/>
    </source>
</evidence>
<name>A0AA42B1X5_PAPNU</name>
<evidence type="ECO:0000313" key="2">
    <source>
        <dbReference type="Proteomes" id="UP001177140"/>
    </source>
</evidence>
<proteinExistence type="predicted"/>
<protein>
    <submittedName>
        <fullName evidence="1">Uncharacterized protein</fullName>
    </submittedName>
</protein>
<gene>
    <name evidence="1" type="ORF">MKW94_009527</name>
</gene>